<proteinExistence type="predicted"/>
<sequence length="776" mass="85806">MSSHRATVEEVADNYHVPTGLTLGPNGPLLEYIGDQQINPDHDALTVHKSVLAAPNAGPAPSTENNSAAVPEFGFRSRPLGPALVPTEPGEHQFSLAVDVDMLDVAQDAPALTARFPEVCPPKDSAASFNTSNHPMFSVQCTYPAVEVHPMPIKFSNDHCDHSSDGADFLTTYLLNSCYELDEVYDPGNVPVSADSHLLFGYPRETARLVSLYQFIKLGHLAKIARIHSIQMEGSTKAFQRCLLEHVCERYCLGKEMVLAFCPLQRARSHVREPLVLDDLQDPDPVPPAVRGLDQVDVLPVTFSNEVNVDPDNGQKYVSTYLLNQEFDFVGVVNRETLEVFISLMSALIKAMNVKQLKDLSGAHFPGVMKKKADLLLNLLQHECSPNCKGWQTALLFKRLIKLRTGPFPRRSTQLVLSEERSRKDRWAGVTATRLAQADEADELGEDMPTLTRRQATEAAVNFARASFPYMTRQEKIREIAETWQDDMEPEKWIPRPCATLPTTYNFAAYSRAILCPAALRRTYELSGMDICHSCKLLLSNHKHPPDSLANFQYYARDELPVEVREAFRQALMFDVMMVARSRATRIAHMFSSRPGASRSMSNPATSQRYSTGNVAIFTQDVASVRSVLPPPQSEVAEAMCALFIGRETLPTRENIRKLSPVLVSKTRVERIITFLLAEKAFYSSSATSFSRENLDTMFGSDWAGSDSGVPTGVELQCLPDPSTGPTDSYADQGDQAAHQNLSTDPESIVMEAVGYTAGEEDICANAKQLAFGVGQ</sequence>
<dbReference type="EMBL" id="JARKIE010000089">
    <property type="protein sequence ID" value="KAJ7687298.1"/>
    <property type="molecule type" value="Genomic_DNA"/>
</dbReference>
<dbReference type="InterPro" id="IPR046700">
    <property type="entry name" value="DUF6570"/>
</dbReference>
<dbReference type="AlphaFoldDB" id="A0AAD7DE68"/>
<accession>A0AAD7DE68</accession>
<protein>
    <recommendedName>
        <fullName evidence="2">DUF6570 domain-containing protein</fullName>
    </recommendedName>
</protein>
<reference evidence="3" key="1">
    <citation type="submission" date="2023-03" db="EMBL/GenBank/DDBJ databases">
        <title>Massive genome expansion in bonnet fungi (Mycena s.s.) driven by repeated elements and novel gene families across ecological guilds.</title>
        <authorList>
            <consortium name="Lawrence Berkeley National Laboratory"/>
            <person name="Harder C.B."/>
            <person name="Miyauchi S."/>
            <person name="Viragh M."/>
            <person name="Kuo A."/>
            <person name="Thoen E."/>
            <person name="Andreopoulos B."/>
            <person name="Lu D."/>
            <person name="Skrede I."/>
            <person name="Drula E."/>
            <person name="Henrissat B."/>
            <person name="Morin E."/>
            <person name="Kohler A."/>
            <person name="Barry K."/>
            <person name="LaButti K."/>
            <person name="Morin E."/>
            <person name="Salamov A."/>
            <person name="Lipzen A."/>
            <person name="Mereny Z."/>
            <person name="Hegedus B."/>
            <person name="Baldrian P."/>
            <person name="Stursova M."/>
            <person name="Weitz H."/>
            <person name="Taylor A."/>
            <person name="Grigoriev I.V."/>
            <person name="Nagy L.G."/>
            <person name="Martin F."/>
            <person name="Kauserud H."/>
        </authorList>
    </citation>
    <scope>NUCLEOTIDE SEQUENCE</scope>
    <source>
        <strain evidence="3">CBHHK067</strain>
    </source>
</reference>
<evidence type="ECO:0000256" key="1">
    <source>
        <dbReference type="SAM" id="MobiDB-lite"/>
    </source>
</evidence>
<evidence type="ECO:0000313" key="3">
    <source>
        <dbReference type="EMBL" id="KAJ7687298.1"/>
    </source>
</evidence>
<comment type="caution">
    <text evidence="3">The sequence shown here is derived from an EMBL/GenBank/DDBJ whole genome shotgun (WGS) entry which is preliminary data.</text>
</comment>
<dbReference type="Proteomes" id="UP001221757">
    <property type="component" value="Unassembled WGS sequence"/>
</dbReference>
<organism evidence="3 4">
    <name type="scientific">Mycena rosella</name>
    <name type="common">Pink bonnet</name>
    <name type="synonym">Agaricus rosellus</name>
    <dbReference type="NCBI Taxonomy" id="1033263"/>
    <lineage>
        <taxon>Eukaryota</taxon>
        <taxon>Fungi</taxon>
        <taxon>Dikarya</taxon>
        <taxon>Basidiomycota</taxon>
        <taxon>Agaricomycotina</taxon>
        <taxon>Agaricomycetes</taxon>
        <taxon>Agaricomycetidae</taxon>
        <taxon>Agaricales</taxon>
        <taxon>Marasmiineae</taxon>
        <taxon>Mycenaceae</taxon>
        <taxon>Mycena</taxon>
    </lineage>
</organism>
<keyword evidence="4" id="KW-1185">Reference proteome</keyword>
<gene>
    <name evidence="3" type="ORF">B0H17DRAFT_1136419</name>
</gene>
<feature type="region of interest" description="Disordered" evidence="1">
    <location>
        <begin position="715"/>
        <end position="744"/>
    </location>
</feature>
<feature type="domain" description="DUF6570" evidence="2">
    <location>
        <begin position="542"/>
        <end position="696"/>
    </location>
</feature>
<evidence type="ECO:0000313" key="4">
    <source>
        <dbReference type="Proteomes" id="UP001221757"/>
    </source>
</evidence>
<evidence type="ECO:0000259" key="2">
    <source>
        <dbReference type="Pfam" id="PF20209"/>
    </source>
</evidence>
<dbReference type="Pfam" id="PF20209">
    <property type="entry name" value="DUF6570"/>
    <property type="match status" value="1"/>
</dbReference>
<name>A0AAD7DE68_MYCRO</name>